<evidence type="ECO:0000256" key="3">
    <source>
        <dbReference type="ARBA" id="ARBA00022989"/>
    </source>
</evidence>
<comment type="subcellular location">
    <subcellularLocation>
        <location evidence="1">Membrane</location>
        <topology evidence="1">Multi-pass membrane protein</topology>
    </subcellularLocation>
</comment>
<feature type="transmembrane region" description="Helical" evidence="6">
    <location>
        <begin position="245"/>
        <end position="267"/>
    </location>
</feature>
<keyword evidence="3 6" id="KW-1133">Transmembrane helix</keyword>
<evidence type="ECO:0000256" key="2">
    <source>
        <dbReference type="ARBA" id="ARBA00022692"/>
    </source>
</evidence>
<dbReference type="PANTHER" id="PTHR11040">
    <property type="entry name" value="ZINC/IRON TRANSPORTER"/>
    <property type="match status" value="1"/>
</dbReference>
<dbReference type="PANTHER" id="PTHR11040:SF205">
    <property type="entry name" value="ZINC TRANSPORTER ZUPT"/>
    <property type="match status" value="1"/>
</dbReference>
<evidence type="ECO:0000256" key="1">
    <source>
        <dbReference type="ARBA" id="ARBA00004141"/>
    </source>
</evidence>
<keyword evidence="4 6" id="KW-0472">Membrane</keyword>
<evidence type="ECO:0008006" key="8">
    <source>
        <dbReference type="Google" id="ProtNLM"/>
    </source>
</evidence>
<dbReference type="GO" id="GO:0005385">
    <property type="term" value="F:zinc ion transmembrane transporter activity"/>
    <property type="evidence" value="ECO:0007669"/>
    <property type="project" value="TreeGrafter"/>
</dbReference>
<proteinExistence type="predicted"/>
<evidence type="ECO:0000256" key="5">
    <source>
        <dbReference type="SAM" id="MobiDB-lite"/>
    </source>
</evidence>
<reference evidence="7" key="1">
    <citation type="submission" date="2021-01" db="EMBL/GenBank/DDBJ databases">
        <authorList>
            <person name="Corre E."/>
            <person name="Pelletier E."/>
            <person name="Niang G."/>
            <person name="Scheremetjew M."/>
            <person name="Finn R."/>
            <person name="Kale V."/>
            <person name="Holt S."/>
            <person name="Cochrane G."/>
            <person name="Meng A."/>
            <person name="Brown T."/>
            <person name="Cohen L."/>
        </authorList>
    </citation>
    <scope>NUCLEOTIDE SEQUENCE</scope>
    <source>
        <strain evidence="7">CCAP979/52</strain>
    </source>
</reference>
<feature type="compositionally biased region" description="Polar residues" evidence="5">
    <location>
        <begin position="185"/>
        <end position="208"/>
    </location>
</feature>
<feature type="transmembrane region" description="Helical" evidence="6">
    <location>
        <begin position="222"/>
        <end position="239"/>
    </location>
</feature>
<dbReference type="Pfam" id="PF02535">
    <property type="entry name" value="Zip"/>
    <property type="match status" value="1"/>
</dbReference>
<evidence type="ECO:0000256" key="6">
    <source>
        <dbReference type="SAM" id="Phobius"/>
    </source>
</evidence>
<dbReference type="GO" id="GO:0016020">
    <property type="term" value="C:membrane"/>
    <property type="evidence" value="ECO:0007669"/>
    <property type="project" value="UniProtKB-SubCell"/>
</dbReference>
<evidence type="ECO:0000256" key="4">
    <source>
        <dbReference type="ARBA" id="ARBA00023136"/>
    </source>
</evidence>
<organism evidence="7">
    <name type="scientific">Cryptomonas curvata</name>
    <dbReference type="NCBI Taxonomy" id="233186"/>
    <lineage>
        <taxon>Eukaryota</taxon>
        <taxon>Cryptophyceae</taxon>
        <taxon>Cryptomonadales</taxon>
        <taxon>Cryptomonadaceae</taxon>
        <taxon>Cryptomonas</taxon>
    </lineage>
</organism>
<feature type="transmembrane region" description="Helical" evidence="6">
    <location>
        <begin position="288"/>
        <end position="309"/>
    </location>
</feature>
<accession>A0A7S0M9H1</accession>
<feature type="transmembrane region" description="Helical" evidence="6">
    <location>
        <begin position="14"/>
        <end position="37"/>
    </location>
</feature>
<feature type="transmembrane region" description="Helical" evidence="6">
    <location>
        <begin position="321"/>
        <end position="341"/>
    </location>
</feature>
<feature type="transmembrane region" description="Helical" evidence="6">
    <location>
        <begin position="44"/>
        <end position="67"/>
    </location>
</feature>
<protein>
    <recommendedName>
        <fullName evidence="8">Zinc transporter ZupT</fullName>
    </recommendedName>
</protein>
<dbReference type="AlphaFoldDB" id="A0A7S0M9H1"/>
<feature type="transmembrane region" description="Helical" evidence="6">
    <location>
        <begin position="353"/>
        <end position="372"/>
    </location>
</feature>
<evidence type="ECO:0000313" key="7">
    <source>
        <dbReference type="EMBL" id="CAD8635166.1"/>
    </source>
</evidence>
<sequence>MNVTHDSQVSTQSIGLAFGLSIAAGACTCLGAAISGFAQVNNNIFLAAAMAASAGVMIFISLVEILAMKSIENFEAAGYAANEALQYSFLGFFAGSFLTHMLDVFLEMISARYGLNVPTTLDPVPLHIDEGSNVALGKQSDKKVFSKPGPRKSQQEHPGEIEEFSNGPQAVDIASNTDLQSELATDSVSSSGRALPQEQTIQHSNMSTERSKFSIESDPKELLRMGIFSAVVIFLHNLPEGLATYVSVIADPFAGAAVAFAIALHNIPEGIIVSIPVYYATGSRMKGMLWAAISGAAEPIGALIGYAALSSSGGDMPSLAYGLMFSLVSGIMTYISLCELLPAAVRNDPANRVTGPFLFLGMAVMAASILLFEI</sequence>
<feature type="region of interest" description="Disordered" evidence="5">
    <location>
        <begin position="139"/>
        <end position="167"/>
    </location>
</feature>
<dbReference type="EMBL" id="HBEZ01023185">
    <property type="protein sequence ID" value="CAD8635166.1"/>
    <property type="molecule type" value="Transcribed_RNA"/>
</dbReference>
<feature type="region of interest" description="Disordered" evidence="5">
    <location>
        <begin position="185"/>
        <end position="212"/>
    </location>
</feature>
<gene>
    <name evidence="7" type="ORF">CCUR1050_LOCUS12847</name>
</gene>
<keyword evidence="2 6" id="KW-0812">Transmembrane</keyword>
<feature type="transmembrane region" description="Helical" evidence="6">
    <location>
        <begin position="87"/>
        <end position="106"/>
    </location>
</feature>
<name>A0A7S0M9H1_9CRYP</name>
<dbReference type="InterPro" id="IPR003689">
    <property type="entry name" value="ZIP"/>
</dbReference>